<accession>A0A6A4TRH2</accession>
<proteinExistence type="predicted"/>
<name>A0A6A4TRH2_SCOMX</name>
<dbReference type="AlphaFoldDB" id="A0A6A4TRH2"/>
<reference evidence="1 2" key="1">
    <citation type="submission" date="2019-06" db="EMBL/GenBank/DDBJ databases">
        <title>Draft genomes of female and male turbot (Scophthalmus maximus).</title>
        <authorList>
            <person name="Xu H."/>
            <person name="Xu X.-W."/>
            <person name="Shao C."/>
            <person name="Chen S."/>
        </authorList>
    </citation>
    <scope>NUCLEOTIDE SEQUENCE [LARGE SCALE GENOMIC DNA]</scope>
    <source>
        <strain evidence="1">Ysfricsl-2016a</strain>
        <tissue evidence="1">Blood</tissue>
    </source>
</reference>
<gene>
    <name evidence="1" type="ORF">F2P81_003780</name>
</gene>
<protein>
    <submittedName>
        <fullName evidence="1">Uncharacterized protein</fullName>
    </submittedName>
</protein>
<evidence type="ECO:0000313" key="2">
    <source>
        <dbReference type="Proteomes" id="UP000438429"/>
    </source>
</evidence>
<comment type="caution">
    <text evidence="1">The sequence shown here is derived from an EMBL/GenBank/DDBJ whole genome shotgun (WGS) entry which is preliminary data.</text>
</comment>
<organism evidence="1 2">
    <name type="scientific">Scophthalmus maximus</name>
    <name type="common">Turbot</name>
    <name type="synonym">Psetta maxima</name>
    <dbReference type="NCBI Taxonomy" id="52904"/>
    <lineage>
        <taxon>Eukaryota</taxon>
        <taxon>Metazoa</taxon>
        <taxon>Chordata</taxon>
        <taxon>Craniata</taxon>
        <taxon>Vertebrata</taxon>
        <taxon>Euteleostomi</taxon>
        <taxon>Actinopterygii</taxon>
        <taxon>Neopterygii</taxon>
        <taxon>Teleostei</taxon>
        <taxon>Neoteleostei</taxon>
        <taxon>Acanthomorphata</taxon>
        <taxon>Carangaria</taxon>
        <taxon>Pleuronectiformes</taxon>
        <taxon>Pleuronectoidei</taxon>
        <taxon>Scophthalmidae</taxon>
        <taxon>Scophthalmus</taxon>
    </lineage>
</organism>
<dbReference type="EMBL" id="VEVO01000003">
    <property type="protein sequence ID" value="KAF0044622.1"/>
    <property type="molecule type" value="Genomic_DNA"/>
</dbReference>
<sequence length="114" mass="12373">MSVSIGAVNGCSERRRPTTSAELSAVLSLNAAALPSTRAAVKCCRGEKQIHRAIRTSSSSPRLLKLLLSIIVFKPYVTWHVEWECTVIYGNGNILHLQLAHQCNGLQSVSLALC</sequence>
<dbReference type="Proteomes" id="UP000438429">
    <property type="component" value="Unassembled WGS sequence"/>
</dbReference>
<evidence type="ECO:0000313" key="1">
    <source>
        <dbReference type="EMBL" id="KAF0044622.1"/>
    </source>
</evidence>